<organism evidence="1 2">
    <name type="scientific">Saitozyma podzolica</name>
    <dbReference type="NCBI Taxonomy" id="1890683"/>
    <lineage>
        <taxon>Eukaryota</taxon>
        <taxon>Fungi</taxon>
        <taxon>Dikarya</taxon>
        <taxon>Basidiomycota</taxon>
        <taxon>Agaricomycotina</taxon>
        <taxon>Tremellomycetes</taxon>
        <taxon>Tremellales</taxon>
        <taxon>Trimorphomycetaceae</taxon>
        <taxon>Saitozyma</taxon>
    </lineage>
</organism>
<keyword evidence="2" id="KW-1185">Reference proteome</keyword>
<dbReference type="EMBL" id="RSCD01000004">
    <property type="protein sequence ID" value="RSH93222.1"/>
    <property type="molecule type" value="Genomic_DNA"/>
</dbReference>
<name>A0A427YQ49_9TREE</name>
<protein>
    <submittedName>
        <fullName evidence="1">Uncharacterized protein</fullName>
    </submittedName>
</protein>
<dbReference type="Proteomes" id="UP000279259">
    <property type="component" value="Unassembled WGS sequence"/>
</dbReference>
<proteinExistence type="predicted"/>
<evidence type="ECO:0000313" key="1">
    <source>
        <dbReference type="EMBL" id="RSH93222.1"/>
    </source>
</evidence>
<sequence>MASSSAESTSQSFESLAPHDCNEFGWPNTLEITLDPEGSMEHHYWTQSFWSGREIKDLILFPVGGDCSEGDDVPEHPANALVVPFEEDGVKDSAATYRGAVFCGSQEKETDLHPRFNNSACCRSGQVVYKYQDEIVQIELFRAMAALATELTENDERVSEVTLKLHNHSRKAILALAELQGLPVYLQNNHTLYSAAVSRFFYEADLSVTKIPDPSDAHNTEVEELPRTTRALVTIQRRILCTPDHPALDEVTETSDTDPAVPA</sequence>
<dbReference type="OrthoDB" id="10454221at2759"/>
<accession>A0A427YQ49</accession>
<dbReference type="AlphaFoldDB" id="A0A427YQ49"/>
<comment type="caution">
    <text evidence="1">The sequence shown here is derived from an EMBL/GenBank/DDBJ whole genome shotgun (WGS) entry which is preliminary data.</text>
</comment>
<gene>
    <name evidence="1" type="ORF">EHS25_007576</name>
</gene>
<reference evidence="1 2" key="1">
    <citation type="submission" date="2018-11" db="EMBL/GenBank/DDBJ databases">
        <title>Genome sequence of Saitozyma podzolica DSM 27192.</title>
        <authorList>
            <person name="Aliyu H."/>
            <person name="Gorte O."/>
            <person name="Ochsenreither K."/>
        </authorList>
    </citation>
    <scope>NUCLEOTIDE SEQUENCE [LARGE SCALE GENOMIC DNA]</scope>
    <source>
        <strain evidence="1 2">DSM 27192</strain>
    </source>
</reference>
<evidence type="ECO:0000313" key="2">
    <source>
        <dbReference type="Proteomes" id="UP000279259"/>
    </source>
</evidence>